<dbReference type="OrthoDB" id="10253744at2759"/>
<dbReference type="Proteomes" id="UP000292702">
    <property type="component" value="Unassembled WGS sequence"/>
</dbReference>
<dbReference type="InterPro" id="IPR009737">
    <property type="entry name" value="Aim32/Apd1-like"/>
</dbReference>
<dbReference type="InterPro" id="IPR036249">
    <property type="entry name" value="Thioredoxin-like_sf"/>
</dbReference>
<dbReference type="Pfam" id="PF06999">
    <property type="entry name" value="Suc_Fer-like"/>
    <property type="match status" value="1"/>
</dbReference>
<accession>A0A4R0S2V6</accession>
<evidence type="ECO:0008006" key="3">
    <source>
        <dbReference type="Google" id="ProtNLM"/>
    </source>
</evidence>
<name>A0A4R0S2V6_9APHY</name>
<proteinExistence type="predicted"/>
<comment type="caution">
    <text evidence="1">The sequence shown here is derived from an EMBL/GenBank/DDBJ whole genome shotgun (WGS) entry which is preliminary data.</text>
</comment>
<evidence type="ECO:0000313" key="2">
    <source>
        <dbReference type="Proteomes" id="UP000292702"/>
    </source>
</evidence>
<evidence type="ECO:0000313" key="1">
    <source>
        <dbReference type="EMBL" id="TCD70834.1"/>
    </source>
</evidence>
<dbReference type="PANTHER" id="PTHR31902:SF14">
    <property type="entry name" value="ACTIN PATCHES DISTAL PROTEIN 1"/>
    <property type="match status" value="1"/>
</dbReference>
<keyword evidence="2" id="KW-1185">Reference proteome</keyword>
<dbReference type="SUPFAM" id="SSF52833">
    <property type="entry name" value="Thioredoxin-like"/>
    <property type="match status" value="1"/>
</dbReference>
<sequence length="352" mass="38778">MSTLRKLKAYVLGQTDIHASTAELEDAHVPYSTEDCRGCPDPCDQGHEEYPARFGADMETQMFGSVKEYRRQIVISTGKTDWQHTVSDESNSVASYVDPLLSTASKPPPSASPAKKIAGINDPAQSSKVTVLNGSHRTVSDDEKEETVLVFPDFKVITGVGHSAETAKQLWDMSVDPAVPRSGRTVDGSKLKSWVLPYSCVVMICSHKRRDNRCGIAAPKLEHALTVELEREGWEVHTQVEEPHGPSLEEFNGTDEEKEADVLRTLKDLDPRTADHKRALIIKCSHFGGHKFAGNVVIYTPQGVGVWYGRVTPHVTEAVVRETIIKGKILPPLLRGGVCLSQPGHESIHEVW</sequence>
<dbReference type="PANTHER" id="PTHR31902">
    <property type="entry name" value="ACTIN PATCHES DISTAL PROTEIN 1"/>
    <property type="match status" value="1"/>
</dbReference>
<dbReference type="Gene3D" id="3.40.30.10">
    <property type="entry name" value="Glutaredoxin"/>
    <property type="match status" value="1"/>
</dbReference>
<organism evidence="1 2">
    <name type="scientific">Steccherinum ochraceum</name>
    <dbReference type="NCBI Taxonomy" id="92696"/>
    <lineage>
        <taxon>Eukaryota</taxon>
        <taxon>Fungi</taxon>
        <taxon>Dikarya</taxon>
        <taxon>Basidiomycota</taxon>
        <taxon>Agaricomycotina</taxon>
        <taxon>Agaricomycetes</taxon>
        <taxon>Polyporales</taxon>
        <taxon>Steccherinaceae</taxon>
        <taxon>Steccherinum</taxon>
    </lineage>
</organism>
<dbReference type="AlphaFoldDB" id="A0A4R0S2V6"/>
<reference evidence="1 2" key="1">
    <citation type="submission" date="2018-11" db="EMBL/GenBank/DDBJ databases">
        <title>Genome assembly of Steccherinum ochraceum LE-BIN_3174, the white-rot fungus of the Steccherinaceae family (The Residual Polyporoid clade, Polyporales, Basidiomycota).</title>
        <authorList>
            <person name="Fedorova T.V."/>
            <person name="Glazunova O.A."/>
            <person name="Landesman E.O."/>
            <person name="Moiseenko K.V."/>
            <person name="Psurtseva N.V."/>
            <person name="Savinova O.S."/>
            <person name="Shakhova N.V."/>
            <person name="Tyazhelova T.V."/>
            <person name="Vasina D.V."/>
        </authorList>
    </citation>
    <scope>NUCLEOTIDE SEQUENCE [LARGE SCALE GENOMIC DNA]</scope>
    <source>
        <strain evidence="1 2">LE-BIN_3174</strain>
    </source>
</reference>
<dbReference type="CDD" id="cd03062">
    <property type="entry name" value="TRX_Fd_Sucrase"/>
    <property type="match status" value="1"/>
</dbReference>
<dbReference type="STRING" id="92696.A0A4R0S2V6"/>
<dbReference type="EMBL" id="RWJN01000014">
    <property type="protein sequence ID" value="TCD70834.1"/>
    <property type="molecule type" value="Genomic_DNA"/>
</dbReference>
<gene>
    <name evidence="1" type="ORF">EIP91_001524</name>
</gene>
<protein>
    <recommendedName>
        <fullName evidence="3">Altered inheritance of mitochondria protein 32</fullName>
    </recommendedName>
</protein>